<dbReference type="InParanoid" id="A0A2H3CVE7"/>
<evidence type="ECO:0000313" key="2">
    <source>
        <dbReference type="Proteomes" id="UP000217790"/>
    </source>
</evidence>
<keyword evidence="2" id="KW-1185">Reference proteome</keyword>
<organism evidence="1 2">
    <name type="scientific">Armillaria gallica</name>
    <name type="common">Bulbous honey fungus</name>
    <name type="synonym">Armillaria bulbosa</name>
    <dbReference type="NCBI Taxonomy" id="47427"/>
    <lineage>
        <taxon>Eukaryota</taxon>
        <taxon>Fungi</taxon>
        <taxon>Dikarya</taxon>
        <taxon>Basidiomycota</taxon>
        <taxon>Agaricomycotina</taxon>
        <taxon>Agaricomycetes</taxon>
        <taxon>Agaricomycetidae</taxon>
        <taxon>Agaricales</taxon>
        <taxon>Marasmiineae</taxon>
        <taxon>Physalacriaceae</taxon>
        <taxon>Armillaria</taxon>
    </lineage>
</organism>
<dbReference type="EMBL" id="KZ293741">
    <property type="protein sequence ID" value="PBK80737.1"/>
    <property type="molecule type" value="Genomic_DNA"/>
</dbReference>
<reference evidence="2" key="1">
    <citation type="journal article" date="2017" name="Nat. Ecol. Evol.">
        <title>Genome expansion and lineage-specific genetic innovations in the forest pathogenic fungi Armillaria.</title>
        <authorList>
            <person name="Sipos G."/>
            <person name="Prasanna A.N."/>
            <person name="Walter M.C."/>
            <person name="O'Connor E."/>
            <person name="Balint B."/>
            <person name="Krizsan K."/>
            <person name="Kiss B."/>
            <person name="Hess J."/>
            <person name="Varga T."/>
            <person name="Slot J."/>
            <person name="Riley R."/>
            <person name="Boka B."/>
            <person name="Rigling D."/>
            <person name="Barry K."/>
            <person name="Lee J."/>
            <person name="Mihaltcheva S."/>
            <person name="LaButti K."/>
            <person name="Lipzen A."/>
            <person name="Waldron R."/>
            <person name="Moloney N.M."/>
            <person name="Sperisen C."/>
            <person name="Kredics L."/>
            <person name="Vagvoelgyi C."/>
            <person name="Patrignani A."/>
            <person name="Fitzpatrick D."/>
            <person name="Nagy I."/>
            <person name="Doyle S."/>
            <person name="Anderson J.B."/>
            <person name="Grigoriev I.V."/>
            <person name="Gueldener U."/>
            <person name="Muensterkoetter M."/>
            <person name="Nagy L.G."/>
        </authorList>
    </citation>
    <scope>NUCLEOTIDE SEQUENCE [LARGE SCALE GENOMIC DNA]</scope>
    <source>
        <strain evidence="2">Ar21-2</strain>
    </source>
</reference>
<evidence type="ECO:0000313" key="1">
    <source>
        <dbReference type="EMBL" id="PBK80737.1"/>
    </source>
</evidence>
<dbReference type="AlphaFoldDB" id="A0A2H3CVE7"/>
<protein>
    <submittedName>
        <fullName evidence="1">Uncharacterized protein</fullName>
    </submittedName>
</protein>
<proteinExistence type="predicted"/>
<gene>
    <name evidence="1" type="ORF">ARMGADRAFT_1092005</name>
</gene>
<name>A0A2H3CVE7_ARMGA</name>
<dbReference type="OrthoDB" id="10578850at2759"/>
<dbReference type="Proteomes" id="UP000217790">
    <property type="component" value="Unassembled WGS sequence"/>
</dbReference>
<accession>A0A2H3CVE7</accession>
<sequence>MASSILLTVDLGEKGNVHLKATDLRGQIKRDVGVDARFSLQSFTGNIWFTPIPAAATIPFNIVHEYGRRRRWEHASGFGRALMKKESQGMLAGMRGGSPVRADVWMGGFRDSDAGWHIHGGRLRMSDETSSSLAAGQFCFDIWSPRRILPIPSFPSSPGSLPLQLIPTSKAYDVVPKSPARVSSVSFHLVKTQYQYRAFSVSGRASIDNEWDIQLKVLKWYVLRRLILFHQFLRFVCFRFPSSWRLGLGVKTQDMARRCRLQDYDARMSRPPTFDL</sequence>